<name>A0A1G2F4Q5_9BACT</name>
<dbReference type="STRING" id="1801726.A3H02_01805"/>
<proteinExistence type="predicted"/>
<reference evidence="2 3" key="1">
    <citation type="journal article" date="2016" name="Nat. Commun.">
        <title>Thousands of microbial genomes shed light on interconnected biogeochemical processes in an aquifer system.</title>
        <authorList>
            <person name="Anantharaman K."/>
            <person name="Brown C.T."/>
            <person name="Hug L.A."/>
            <person name="Sharon I."/>
            <person name="Castelle C.J."/>
            <person name="Probst A.J."/>
            <person name="Thomas B.C."/>
            <person name="Singh A."/>
            <person name="Wilkins M.J."/>
            <person name="Karaoz U."/>
            <person name="Brodie E.L."/>
            <person name="Williams K.H."/>
            <person name="Hubbard S.S."/>
            <person name="Banfield J.F."/>
        </authorList>
    </citation>
    <scope>NUCLEOTIDE SEQUENCE [LARGE SCALE GENOMIC DNA]</scope>
</reference>
<keyword evidence="1" id="KW-0472">Membrane</keyword>
<gene>
    <name evidence="2" type="ORF">A3H02_01805</name>
</gene>
<dbReference type="EMBL" id="MHMS01000005">
    <property type="protein sequence ID" value="OGZ32610.1"/>
    <property type="molecule type" value="Genomic_DNA"/>
</dbReference>
<keyword evidence="1" id="KW-0812">Transmembrane</keyword>
<dbReference type="PROSITE" id="PS00409">
    <property type="entry name" value="PROKAR_NTER_METHYL"/>
    <property type="match status" value="1"/>
</dbReference>
<organism evidence="2 3">
    <name type="scientific">Candidatus Niyogibacteria bacterium RIFCSPLOWO2_12_FULL_41_13</name>
    <dbReference type="NCBI Taxonomy" id="1801726"/>
    <lineage>
        <taxon>Bacteria</taxon>
        <taxon>Candidatus Niyogiibacteriota</taxon>
    </lineage>
</organism>
<comment type="caution">
    <text evidence="2">The sequence shown here is derived from an EMBL/GenBank/DDBJ whole genome shotgun (WGS) entry which is preliminary data.</text>
</comment>
<dbReference type="InterPro" id="IPR012902">
    <property type="entry name" value="N_methyl_site"/>
</dbReference>
<dbReference type="AlphaFoldDB" id="A0A1G2F4Q5"/>
<evidence type="ECO:0008006" key="4">
    <source>
        <dbReference type="Google" id="ProtNLM"/>
    </source>
</evidence>
<sequence length="179" mass="20416">MLKSYKSQIADRRSQNKRSGFSLLEALVAISVLIIAFLGVYDLVSFGVSRASFAKNQNIAFFLGQEGMEYIINKKMTNSSQGNDWLDVFFNSCQSPNGCYADAINDSITQCPENGCPKIKFDSATGYNYLNGTDTVFQRKIITETIQPDKEIKLTVEMKWRDKGREKSFVVEDRLFNWW</sequence>
<dbReference type="Proteomes" id="UP000176787">
    <property type="component" value="Unassembled WGS sequence"/>
</dbReference>
<evidence type="ECO:0000256" key="1">
    <source>
        <dbReference type="SAM" id="Phobius"/>
    </source>
</evidence>
<accession>A0A1G2F4Q5</accession>
<keyword evidence="1" id="KW-1133">Transmembrane helix</keyword>
<evidence type="ECO:0000313" key="2">
    <source>
        <dbReference type="EMBL" id="OGZ32610.1"/>
    </source>
</evidence>
<evidence type="ECO:0000313" key="3">
    <source>
        <dbReference type="Proteomes" id="UP000176787"/>
    </source>
</evidence>
<protein>
    <recommendedName>
        <fullName evidence="4">Prepilin-type N-terminal cleavage/methylation domain-containing protein</fullName>
    </recommendedName>
</protein>
<feature type="transmembrane region" description="Helical" evidence="1">
    <location>
        <begin position="21"/>
        <end position="41"/>
    </location>
</feature>
<dbReference type="Pfam" id="PF07963">
    <property type="entry name" value="N_methyl"/>
    <property type="match status" value="1"/>
</dbReference>